<keyword evidence="4 7" id="KW-0436">Ligase</keyword>
<dbReference type="InterPro" id="IPR013221">
    <property type="entry name" value="Mur_ligase_cen"/>
</dbReference>
<evidence type="ECO:0000313" key="11">
    <source>
        <dbReference type="EMBL" id="TFB80697.1"/>
    </source>
</evidence>
<dbReference type="GO" id="GO:0051301">
    <property type="term" value="P:cell division"/>
    <property type="evidence" value="ECO:0007669"/>
    <property type="project" value="UniProtKB-KW"/>
</dbReference>
<comment type="similarity">
    <text evidence="7">Belongs to the MurCDEF family.</text>
</comment>
<evidence type="ECO:0000256" key="6">
    <source>
        <dbReference type="ARBA" id="ARBA00022840"/>
    </source>
</evidence>
<keyword evidence="7 8" id="KW-0961">Cell wall biogenesis/degradation</keyword>
<dbReference type="InterPro" id="IPR036565">
    <property type="entry name" value="Mur-like_cat_sf"/>
</dbReference>
<dbReference type="GO" id="GO:0008764">
    <property type="term" value="F:UDP-N-acetylmuramoylalanine-D-glutamate ligase activity"/>
    <property type="evidence" value="ECO:0007669"/>
    <property type="project" value="UniProtKB-UniRule"/>
</dbReference>
<dbReference type="GO" id="GO:0005524">
    <property type="term" value="F:ATP binding"/>
    <property type="evidence" value="ECO:0007669"/>
    <property type="project" value="UniProtKB-UniRule"/>
</dbReference>
<dbReference type="Gene3D" id="3.90.190.20">
    <property type="entry name" value="Mur ligase, C-terminal domain"/>
    <property type="match status" value="1"/>
</dbReference>
<dbReference type="AlphaFoldDB" id="A0A4R8VFS1"/>
<proteinExistence type="inferred from homology"/>
<evidence type="ECO:0000256" key="8">
    <source>
        <dbReference type="RuleBase" id="RU003664"/>
    </source>
</evidence>
<keyword evidence="12" id="KW-1185">Reference proteome</keyword>
<keyword evidence="7 8" id="KW-0132">Cell division</keyword>
<evidence type="ECO:0000313" key="12">
    <source>
        <dbReference type="Proteomes" id="UP000298488"/>
    </source>
</evidence>
<keyword evidence="7 8" id="KW-0131">Cell cycle</keyword>
<evidence type="ECO:0000256" key="7">
    <source>
        <dbReference type="HAMAP-Rule" id="MF_00639"/>
    </source>
</evidence>
<feature type="domain" description="Mur ligase C-terminal" evidence="9">
    <location>
        <begin position="343"/>
        <end position="462"/>
    </location>
</feature>
<keyword evidence="5 7" id="KW-0547">Nucleotide-binding</keyword>
<evidence type="ECO:0000256" key="5">
    <source>
        <dbReference type="ARBA" id="ARBA00022741"/>
    </source>
</evidence>
<evidence type="ECO:0000259" key="9">
    <source>
        <dbReference type="Pfam" id="PF02875"/>
    </source>
</evidence>
<evidence type="ECO:0000259" key="10">
    <source>
        <dbReference type="Pfam" id="PF08245"/>
    </source>
</evidence>
<dbReference type="UniPathway" id="UPA00219"/>
<dbReference type="PANTHER" id="PTHR43692">
    <property type="entry name" value="UDP-N-ACETYLMURAMOYLALANINE--D-GLUTAMATE LIGASE"/>
    <property type="match status" value="1"/>
</dbReference>
<comment type="function">
    <text evidence="7 8">Cell wall formation. Catalyzes the addition of glutamate to the nucleotide precursor UDP-N-acetylmuramoyl-L-alanine (UMA).</text>
</comment>
<dbReference type="GO" id="GO:0009252">
    <property type="term" value="P:peptidoglycan biosynthetic process"/>
    <property type="evidence" value="ECO:0007669"/>
    <property type="project" value="UniProtKB-UniRule"/>
</dbReference>
<dbReference type="Gene3D" id="3.40.50.720">
    <property type="entry name" value="NAD(P)-binding Rossmann-like Domain"/>
    <property type="match status" value="1"/>
</dbReference>
<dbReference type="EC" id="6.3.2.9" evidence="7 8"/>
<dbReference type="Pfam" id="PF02875">
    <property type="entry name" value="Mur_ligase_C"/>
    <property type="match status" value="1"/>
</dbReference>
<dbReference type="InterPro" id="IPR004101">
    <property type="entry name" value="Mur_ligase_C"/>
</dbReference>
<comment type="caution">
    <text evidence="11">The sequence shown here is derived from an EMBL/GenBank/DDBJ whole genome shotgun (WGS) entry which is preliminary data.</text>
</comment>
<keyword evidence="3 7" id="KW-0963">Cytoplasm</keyword>
<dbReference type="InterPro" id="IPR036615">
    <property type="entry name" value="Mur_ligase_C_dom_sf"/>
</dbReference>
<dbReference type="Proteomes" id="UP000298488">
    <property type="component" value="Unassembled WGS sequence"/>
</dbReference>
<organism evidence="11 12">
    <name type="scientific">Terrimesophilobacter mesophilus</name>
    <dbReference type="NCBI Taxonomy" id="433647"/>
    <lineage>
        <taxon>Bacteria</taxon>
        <taxon>Bacillati</taxon>
        <taxon>Actinomycetota</taxon>
        <taxon>Actinomycetes</taxon>
        <taxon>Micrococcales</taxon>
        <taxon>Microbacteriaceae</taxon>
        <taxon>Terrimesophilobacter</taxon>
    </lineage>
</organism>
<evidence type="ECO:0000256" key="1">
    <source>
        <dbReference type="ARBA" id="ARBA00004496"/>
    </source>
</evidence>
<dbReference type="GO" id="GO:0071555">
    <property type="term" value="P:cell wall organization"/>
    <property type="evidence" value="ECO:0007669"/>
    <property type="project" value="UniProtKB-KW"/>
</dbReference>
<dbReference type="Pfam" id="PF08245">
    <property type="entry name" value="Mur_ligase_M"/>
    <property type="match status" value="1"/>
</dbReference>
<keyword evidence="7 8" id="KW-0133">Cell shape</keyword>
<dbReference type="SUPFAM" id="SSF53623">
    <property type="entry name" value="MurD-like peptide ligases, catalytic domain"/>
    <property type="match status" value="1"/>
</dbReference>
<sequence>MTARELDALTSWNADWTGVRVLVLGLGVTGFSVADTLAELGCTVLVAASSADEPTAEILDVIGVELVVGPLEHGVPDRVARFEPDIVIVSPGFPPTHPAVVWAGQDGRAVWGDIELAWRLRDKVGPPAEWIVVTGTNGKTTTVQLTAAMLVAAGVRAAPCGNVGVPVLDAIRDPGGFDVLVVELSSFQLHYLGELSPWASACLNIADDHLDWHGSREAYEAAKGKVYWGTRTACVFNQDDPVTRRLVEAAEVVDGCRAIGFGLGIPGPSDFGIVDGILCDRAFLDDRRNTALEIATVPELTEVGLGGAHMLANALAASALARSYGVPIDAVRQTLLAFRPDHHRTELVALERGIRWIDDSKATNAHAAQASLTSFDSVVWMVGGLLKGASLDELIARAVPRLKAAIIIGTDRADVAASFARHAPQLPVFEVDTTDTNEVMPTAVRLASELAGDGDVVLLAPAAASMDQFRDYADRGSRFADAVRELLGGGPDDDKPSATPKVP</sequence>
<dbReference type="SUPFAM" id="SSF51984">
    <property type="entry name" value="MurCD N-terminal domain"/>
    <property type="match status" value="1"/>
</dbReference>
<dbReference type="PANTHER" id="PTHR43692:SF1">
    <property type="entry name" value="UDP-N-ACETYLMURAMOYLALANINE--D-GLUTAMATE LIGASE"/>
    <property type="match status" value="1"/>
</dbReference>
<dbReference type="GO" id="GO:0008360">
    <property type="term" value="P:regulation of cell shape"/>
    <property type="evidence" value="ECO:0007669"/>
    <property type="project" value="UniProtKB-KW"/>
</dbReference>
<feature type="domain" description="Mur ligase central" evidence="10">
    <location>
        <begin position="133"/>
        <end position="321"/>
    </location>
</feature>
<dbReference type="SUPFAM" id="SSF53244">
    <property type="entry name" value="MurD-like peptide ligases, peptide-binding domain"/>
    <property type="match status" value="1"/>
</dbReference>
<accession>A0A4R8VFS1</accession>
<evidence type="ECO:0000256" key="4">
    <source>
        <dbReference type="ARBA" id="ARBA00022598"/>
    </source>
</evidence>
<comment type="catalytic activity">
    <reaction evidence="7 8">
        <text>UDP-N-acetyl-alpha-D-muramoyl-L-alanine + D-glutamate + ATP = UDP-N-acetyl-alpha-D-muramoyl-L-alanyl-D-glutamate + ADP + phosphate + H(+)</text>
        <dbReference type="Rhea" id="RHEA:16429"/>
        <dbReference type="ChEBI" id="CHEBI:15378"/>
        <dbReference type="ChEBI" id="CHEBI:29986"/>
        <dbReference type="ChEBI" id="CHEBI:30616"/>
        <dbReference type="ChEBI" id="CHEBI:43474"/>
        <dbReference type="ChEBI" id="CHEBI:83898"/>
        <dbReference type="ChEBI" id="CHEBI:83900"/>
        <dbReference type="ChEBI" id="CHEBI:456216"/>
        <dbReference type="EC" id="6.3.2.9"/>
    </reaction>
</comment>
<dbReference type="EMBL" id="SOFI01000003">
    <property type="protein sequence ID" value="TFB80697.1"/>
    <property type="molecule type" value="Genomic_DNA"/>
</dbReference>
<name>A0A4R8VFS1_9MICO</name>
<dbReference type="Gene3D" id="3.40.1190.10">
    <property type="entry name" value="Mur-like, catalytic domain"/>
    <property type="match status" value="1"/>
</dbReference>
<gene>
    <name evidence="7" type="primary">murD</name>
    <name evidence="11" type="ORF">E3N84_01895</name>
</gene>
<comment type="subcellular location">
    <subcellularLocation>
        <location evidence="1 7 8">Cytoplasm</location>
    </subcellularLocation>
</comment>
<dbReference type="NCBIfam" id="TIGR01087">
    <property type="entry name" value="murD"/>
    <property type="match status" value="1"/>
</dbReference>
<dbReference type="HAMAP" id="MF_00639">
    <property type="entry name" value="MurD"/>
    <property type="match status" value="1"/>
</dbReference>
<keyword evidence="7 8" id="KW-0573">Peptidoglycan synthesis</keyword>
<dbReference type="GO" id="GO:0005737">
    <property type="term" value="C:cytoplasm"/>
    <property type="evidence" value="ECO:0007669"/>
    <property type="project" value="UniProtKB-SubCell"/>
</dbReference>
<dbReference type="Pfam" id="PF21799">
    <property type="entry name" value="MurD-like_N"/>
    <property type="match status" value="1"/>
</dbReference>
<evidence type="ECO:0000256" key="2">
    <source>
        <dbReference type="ARBA" id="ARBA00004752"/>
    </source>
</evidence>
<dbReference type="InterPro" id="IPR005762">
    <property type="entry name" value="MurD"/>
</dbReference>
<protein>
    <recommendedName>
        <fullName evidence="7 8">UDP-N-acetylmuramoylalanine--D-glutamate ligase</fullName>
        <ecNumber evidence="7 8">6.3.2.9</ecNumber>
    </recommendedName>
    <alternativeName>
        <fullName evidence="7">D-glutamic acid-adding enzyme</fullName>
    </alternativeName>
    <alternativeName>
        <fullName evidence="7">UDP-N-acetylmuramoyl-L-alanyl-D-glutamate synthetase</fullName>
    </alternativeName>
</protein>
<reference evidence="11 12" key="1">
    <citation type="submission" date="2019-03" db="EMBL/GenBank/DDBJ databases">
        <title>Genomics of glacier-inhabiting Cryobacterium strains.</title>
        <authorList>
            <person name="Liu Q."/>
            <person name="Xin Y.-H."/>
        </authorList>
    </citation>
    <scope>NUCLEOTIDE SEQUENCE [LARGE SCALE GENOMIC DNA]</scope>
    <source>
        <strain evidence="11 12">CGMCC 1.10440</strain>
    </source>
</reference>
<comment type="pathway">
    <text evidence="2 7 8">Cell wall biogenesis; peptidoglycan biosynthesis.</text>
</comment>
<feature type="binding site" evidence="7">
    <location>
        <begin position="135"/>
        <end position="141"/>
    </location>
    <ligand>
        <name>ATP</name>
        <dbReference type="ChEBI" id="CHEBI:30616"/>
    </ligand>
</feature>
<dbReference type="RefSeq" id="WP_104094813.1">
    <property type="nucleotide sequence ID" value="NZ_JACHBP010000001.1"/>
</dbReference>
<evidence type="ECO:0000256" key="3">
    <source>
        <dbReference type="ARBA" id="ARBA00022490"/>
    </source>
</evidence>
<keyword evidence="6 7" id="KW-0067">ATP-binding</keyword>
<dbReference type="OrthoDB" id="9809796at2"/>